<evidence type="ECO:0000313" key="2">
    <source>
        <dbReference type="EMBL" id="HHV67981.1"/>
    </source>
</evidence>
<accession>A0A7V6PBQ5</accession>
<feature type="domain" description="Transposase DDE" evidence="1">
    <location>
        <begin position="32"/>
        <end position="144"/>
    </location>
</feature>
<proteinExistence type="predicted"/>
<dbReference type="NCBIfam" id="NF033579">
    <property type="entry name" value="transpos_IS5_2"/>
    <property type="match status" value="1"/>
</dbReference>
<dbReference type="PANTHER" id="PTHR34631">
    <property type="match status" value="1"/>
</dbReference>
<dbReference type="EMBL" id="DUMN01000303">
    <property type="protein sequence ID" value="HHV67981.1"/>
    <property type="molecule type" value="Genomic_DNA"/>
</dbReference>
<dbReference type="InterPro" id="IPR053172">
    <property type="entry name" value="Tn903_transposase"/>
</dbReference>
<comment type="caution">
    <text evidence="2">The sequence shown here is derived from an EMBL/GenBank/DDBJ whole genome shotgun (WGS) entry which is preliminary data.</text>
</comment>
<dbReference type="Proteomes" id="UP000551563">
    <property type="component" value="Unassembled WGS sequence"/>
</dbReference>
<dbReference type="AlphaFoldDB" id="A0A7V6PBQ5"/>
<sequence length="332" mass="37770">MPFKHNSARRHRIPKQKFKVTNWAEYEAGLRQRGSVTFWISEAAIAGWIAPLRKTRGGQCRYSDLAIETTLICGKVFNQPLRQTEGLMASLLRLLNVELPVPDHTTLSRRCANLVVSSLTRCTRRDGTDEPLHVIVDSTGMKIYEAGQWLEEKHGAKSARKWLKLHLAIDADSNQVIAETLTDQNTSDLSQVPDLLDMIDRPIACFMADGAYDSDQTYQALRSHSPGVSIIIPPRIRDLQEASYGPPDQRDWHSRTNAQRGRMEWQNLTEYGKRARVENAIGNYKSTNGPKLRSRKFTNQKTEVKLGCGVRNRMLQTPRLECSPFRRTSRLV</sequence>
<dbReference type="PANTHER" id="PTHR34631:SF3">
    <property type="entry name" value="ISSOD12 TRANSPOSASE TNPA_ISSOD12"/>
    <property type="match status" value="1"/>
</dbReference>
<dbReference type="Pfam" id="PF13737">
    <property type="entry name" value="DDE_Tnp_1_5"/>
    <property type="match status" value="1"/>
</dbReference>
<evidence type="ECO:0000313" key="3">
    <source>
        <dbReference type="Proteomes" id="UP000551563"/>
    </source>
</evidence>
<evidence type="ECO:0000259" key="1">
    <source>
        <dbReference type="Pfam" id="PF13737"/>
    </source>
</evidence>
<name>A0A7V6PBQ5_9HYPH</name>
<dbReference type="InterPro" id="IPR025668">
    <property type="entry name" value="Tnp_DDE_dom"/>
</dbReference>
<protein>
    <submittedName>
        <fullName evidence="2">IS5-like element ISOcan1 family transposase</fullName>
    </submittedName>
</protein>
<gene>
    <name evidence="2" type="ORF">GXX48_10120</name>
</gene>
<organism evidence="2 3">
    <name type="scientific">Brucella intermedia</name>
    <dbReference type="NCBI Taxonomy" id="94625"/>
    <lineage>
        <taxon>Bacteria</taxon>
        <taxon>Pseudomonadati</taxon>
        <taxon>Pseudomonadota</taxon>
        <taxon>Alphaproteobacteria</taxon>
        <taxon>Hyphomicrobiales</taxon>
        <taxon>Brucellaceae</taxon>
        <taxon>Brucella/Ochrobactrum group</taxon>
        <taxon>Brucella</taxon>
    </lineage>
</organism>
<dbReference type="InterPro" id="IPR053520">
    <property type="entry name" value="Transposase_Tn903"/>
</dbReference>
<reference evidence="2 3" key="1">
    <citation type="journal article" date="2020" name="Biotechnol. Biofuels">
        <title>New insights from the biogas microbiome by comprehensive genome-resolved metagenomics of nearly 1600 species originating from multiple anaerobic digesters.</title>
        <authorList>
            <person name="Campanaro S."/>
            <person name="Treu L."/>
            <person name="Rodriguez-R L.M."/>
            <person name="Kovalovszki A."/>
            <person name="Ziels R.M."/>
            <person name="Maus I."/>
            <person name="Zhu X."/>
            <person name="Kougias P.G."/>
            <person name="Basile A."/>
            <person name="Luo G."/>
            <person name="Schluter A."/>
            <person name="Konstantinidis K.T."/>
            <person name="Angelidaki I."/>
        </authorList>
    </citation>
    <scope>NUCLEOTIDE SEQUENCE [LARGE SCALE GENOMIC DNA]</scope>
    <source>
        <strain evidence="2">AS04akNAM_66</strain>
    </source>
</reference>